<feature type="transmembrane region" description="Helical" evidence="1">
    <location>
        <begin position="84"/>
        <end position="110"/>
    </location>
</feature>
<keyword evidence="4" id="KW-1185">Reference proteome</keyword>
<feature type="transmembrane region" description="Helical" evidence="1">
    <location>
        <begin position="216"/>
        <end position="237"/>
    </location>
</feature>
<dbReference type="Gene3D" id="1.20.1070.10">
    <property type="entry name" value="Rhodopsin 7-helix transmembrane proteins"/>
    <property type="match status" value="1"/>
</dbReference>
<name>A0AAN4Z4F3_9BILA</name>
<feature type="domain" description="7TM GPCR serpentine receptor class x (Srx)" evidence="2">
    <location>
        <begin position="10"/>
        <end position="270"/>
    </location>
</feature>
<keyword evidence="1" id="KW-0472">Membrane</keyword>
<dbReference type="InterPro" id="IPR019430">
    <property type="entry name" value="7TM_GPCR_serpentine_rcpt_Srx"/>
</dbReference>
<dbReference type="CDD" id="cd00637">
    <property type="entry name" value="7tm_classA_rhodopsin-like"/>
    <property type="match status" value="1"/>
</dbReference>
<proteinExistence type="predicted"/>
<dbReference type="PANTHER" id="PTHR23017">
    <property type="entry name" value="SERPENTINE RECEPTOR, CLASS X"/>
    <property type="match status" value="1"/>
</dbReference>
<dbReference type="PANTHER" id="PTHR23017:SF3">
    <property type="entry name" value="G-PROTEIN COUPLED RECEPTORS FAMILY 1 PROFILE DOMAIN-CONTAINING PROTEIN"/>
    <property type="match status" value="1"/>
</dbReference>
<dbReference type="Proteomes" id="UP001328107">
    <property type="component" value="Unassembled WGS sequence"/>
</dbReference>
<sequence length="300" mass="34154">NDTMAASIIFGIGLVGMTLNLTGVLLTFRVRALRTSFGRLTAMHCAADCAILAIFTTWCAPRTYFQFFDHTSILSRKIGQVSLYFWFVTIYSQLFIALNRFSLLFFPWIYKEVFQRRTSWLIIFYATICVGHFCVYFGEGCDFYYDGESYLWVFASTPCGNSISFWLDFAFGCAVCCIVLLLDVICVANMRRSDAVLGGSLTSREKQLRAKREMRFLAQACCTGLLFTLMLISFHVISRYVSGVWPTFVTTTLVWELSHLGDGIILFSFNSELQRALFQPKLLFSFSTITSRATHTTRVS</sequence>
<feature type="transmembrane region" description="Helical" evidence="1">
    <location>
        <begin position="165"/>
        <end position="188"/>
    </location>
</feature>
<feature type="transmembrane region" description="Helical" evidence="1">
    <location>
        <begin position="6"/>
        <end position="28"/>
    </location>
</feature>
<dbReference type="EMBL" id="BTRK01000002">
    <property type="protein sequence ID" value="GMR34342.1"/>
    <property type="molecule type" value="Genomic_DNA"/>
</dbReference>
<dbReference type="Pfam" id="PF10328">
    <property type="entry name" value="7TM_GPCR_Srx"/>
    <property type="match status" value="1"/>
</dbReference>
<comment type="caution">
    <text evidence="3">The sequence shown here is derived from an EMBL/GenBank/DDBJ whole genome shotgun (WGS) entry which is preliminary data.</text>
</comment>
<keyword evidence="1" id="KW-0812">Transmembrane</keyword>
<evidence type="ECO:0000313" key="4">
    <source>
        <dbReference type="Proteomes" id="UP001328107"/>
    </source>
</evidence>
<feature type="transmembrane region" description="Helical" evidence="1">
    <location>
        <begin position="122"/>
        <end position="145"/>
    </location>
</feature>
<evidence type="ECO:0000256" key="1">
    <source>
        <dbReference type="SAM" id="Phobius"/>
    </source>
</evidence>
<evidence type="ECO:0000259" key="2">
    <source>
        <dbReference type="Pfam" id="PF10328"/>
    </source>
</evidence>
<reference evidence="4" key="1">
    <citation type="submission" date="2022-10" db="EMBL/GenBank/DDBJ databases">
        <title>Genome assembly of Pristionchus species.</title>
        <authorList>
            <person name="Yoshida K."/>
            <person name="Sommer R.J."/>
        </authorList>
    </citation>
    <scope>NUCLEOTIDE SEQUENCE [LARGE SCALE GENOMIC DNA]</scope>
    <source>
        <strain evidence="4">RS5460</strain>
    </source>
</reference>
<dbReference type="SUPFAM" id="SSF81321">
    <property type="entry name" value="Family A G protein-coupled receptor-like"/>
    <property type="match status" value="1"/>
</dbReference>
<protein>
    <recommendedName>
        <fullName evidence="2">7TM GPCR serpentine receptor class x (Srx) domain-containing protein</fullName>
    </recommendedName>
</protein>
<keyword evidence="1" id="KW-1133">Transmembrane helix</keyword>
<organism evidence="3 4">
    <name type="scientific">Pristionchus mayeri</name>
    <dbReference type="NCBI Taxonomy" id="1317129"/>
    <lineage>
        <taxon>Eukaryota</taxon>
        <taxon>Metazoa</taxon>
        <taxon>Ecdysozoa</taxon>
        <taxon>Nematoda</taxon>
        <taxon>Chromadorea</taxon>
        <taxon>Rhabditida</taxon>
        <taxon>Rhabditina</taxon>
        <taxon>Diplogasteromorpha</taxon>
        <taxon>Diplogasteroidea</taxon>
        <taxon>Neodiplogasteridae</taxon>
        <taxon>Pristionchus</taxon>
    </lineage>
</organism>
<evidence type="ECO:0000313" key="3">
    <source>
        <dbReference type="EMBL" id="GMR34342.1"/>
    </source>
</evidence>
<dbReference type="AlphaFoldDB" id="A0AAN4Z4F3"/>
<feature type="non-terminal residue" evidence="3">
    <location>
        <position position="1"/>
    </location>
</feature>
<accession>A0AAN4Z4F3</accession>
<feature type="non-terminal residue" evidence="3">
    <location>
        <position position="300"/>
    </location>
</feature>
<feature type="transmembrane region" description="Helical" evidence="1">
    <location>
        <begin position="40"/>
        <end position="64"/>
    </location>
</feature>
<gene>
    <name evidence="3" type="ORF">PMAYCL1PPCAC_04537</name>
</gene>